<comment type="caution">
    <text evidence="1">The sequence shown here is derived from an EMBL/GenBank/DDBJ whole genome shotgun (WGS) entry which is preliminary data.</text>
</comment>
<dbReference type="RefSeq" id="WP_206561185.1">
    <property type="nucleotide sequence ID" value="NZ_JAFKCZ010000009.1"/>
</dbReference>
<proteinExistence type="predicted"/>
<gene>
    <name evidence="1" type="ORF">JYP50_14110</name>
</gene>
<protein>
    <submittedName>
        <fullName evidence="1">Uncharacterized protein</fullName>
    </submittedName>
</protein>
<dbReference type="EMBL" id="JAFKCZ010000009">
    <property type="protein sequence ID" value="MBN7797740.1"/>
    <property type="molecule type" value="Genomic_DNA"/>
</dbReference>
<dbReference type="AlphaFoldDB" id="A0A939DGL4"/>
<dbReference type="Proteomes" id="UP000664303">
    <property type="component" value="Unassembled WGS sequence"/>
</dbReference>
<reference evidence="1" key="1">
    <citation type="submission" date="2021-02" db="EMBL/GenBank/DDBJ databases">
        <title>PHA producing bacteria isolated from coastal sediment in Guangdong, Shenzhen.</title>
        <authorList>
            <person name="Zheng W."/>
            <person name="Yu S."/>
            <person name="Huang Y."/>
        </authorList>
    </citation>
    <scope>NUCLEOTIDE SEQUENCE</scope>
    <source>
        <strain evidence="1">TN14-10</strain>
    </source>
</reference>
<keyword evidence="2" id="KW-1185">Reference proteome</keyword>
<organism evidence="1 2">
    <name type="scientific">Parahaliea mediterranea</name>
    <dbReference type="NCBI Taxonomy" id="651086"/>
    <lineage>
        <taxon>Bacteria</taxon>
        <taxon>Pseudomonadati</taxon>
        <taxon>Pseudomonadota</taxon>
        <taxon>Gammaproteobacteria</taxon>
        <taxon>Cellvibrionales</taxon>
        <taxon>Halieaceae</taxon>
        <taxon>Parahaliea</taxon>
    </lineage>
</organism>
<evidence type="ECO:0000313" key="2">
    <source>
        <dbReference type="Proteomes" id="UP000664303"/>
    </source>
</evidence>
<name>A0A939DGL4_9GAMM</name>
<evidence type="ECO:0000313" key="1">
    <source>
        <dbReference type="EMBL" id="MBN7797740.1"/>
    </source>
</evidence>
<sequence length="86" mass="9799">MFTVPLFDQPATVERARIEGGKIVHLLEPEYHDDHLSGLGKVLCFRNYGHDIVERLKTAGFSSARLDFSFTRSYMGYGRPIVIARK</sequence>
<accession>A0A939DGL4</accession>